<dbReference type="RefSeq" id="XP_035826599.1">
    <property type="nucleotide sequence ID" value="XM_035970706.1"/>
</dbReference>
<evidence type="ECO:0000313" key="9">
    <source>
        <dbReference type="Proteomes" id="UP000694888"/>
    </source>
</evidence>
<keyword evidence="4" id="KW-0072">Autophagy</keyword>
<dbReference type="PROSITE" id="PS51834">
    <property type="entry name" value="DENN_FLCN_SMCR8"/>
    <property type="match status" value="1"/>
</dbReference>
<evidence type="ECO:0000256" key="1">
    <source>
        <dbReference type="ARBA" id="ARBA00004496"/>
    </source>
</evidence>
<dbReference type="GeneID" id="101851204"/>
<dbReference type="PANTHER" id="PTHR31334">
    <property type="entry name" value="SMITH-MAGENIS SYNDROME REGION GENE 8 PROTEIN"/>
    <property type="match status" value="1"/>
</dbReference>
<evidence type="ECO:0000313" key="11">
    <source>
        <dbReference type="RefSeq" id="XP_012940154.1"/>
    </source>
</evidence>
<evidence type="ECO:0000313" key="12">
    <source>
        <dbReference type="RefSeq" id="XP_035826599.1"/>
    </source>
</evidence>
<dbReference type="InterPro" id="IPR037520">
    <property type="entry name" value="Folliculin/SMCR8_longin"/>
</dbReference>
<dbReference type="PANTHER" id="PTHR31334:SF1">
    <property type="entry name" value="GUANINE NUCLEOTIDE EXCHANGE PROTEIN SMCR8"/>
    <property type="match status" value="1"/>
</dbReference>
<reference evidence="10 11" key="1">
    <citation type="submission" date="2025-05" db="UniProtKB">
        <authorList>
            <consortium name="RefSeq"/>
        </authorList>
    </citation>
    <scope>IDENTIFICATION</scope>
</reference>
<evidence type="ECO:0000256" key="5">
    <source>
        <dbReference type="ARBA" id="ARBA00038137"/>
    </source>
</evidence>
<keyword evidence="9" id="KW-1185">Reference proteome</keyword>
<evidence type="ECO:0000259" key="8">
    <source>
        <dbReference type="PROSITE" id="PS51834"/>
    </source>
</evidence>
<feature type="compositionally biased region" description="Polar residues" evidence="6">
    <location>
        <begin position="704"/>
        <end position="718"/>
    </location>
</feature>
<evidence type="ECO:0000256" key="6">
    <source>
        <dbReference type="SAM" id="MobiDB-lite"/>
    </source>
</evidence>
<feature type="compositionally biased region" description="Low complexity" evidence="6">
    <location>
        <begin position="787"/>
        <end position="803"/>
    </location>
</feature>
<dbReference type="RefSeq" id="XP_012940154.1">
    <property type="nucleotide sequence ID" value="XM_013084700.2"/>
</dbReference>
<keyword evidence="3" id="KW-0344">Guanine-nucleotide releasing factor</keyword>
<feature type="transmembrane region" description="Helical" evidence="7">
    <location>
        <begin position="1065"/>
        <end position="1091"/>
    </location>
</feature>
<sequence length="1199" mass="134126">MFRKNPVSNSGANMFGEYAQIATFISTQQNVSQQGKNPSSEGLPAYLRQPYQPQHPWGHGKEKNGLTEDFIMVAEFSELEGPKPLMTIPKDGGEKFDQNAFSVRILAVDHQNSSEGFTITEDAQVVLSDAETGVYAFVHHLVLYDNTARGFVRPYCIAYVTSEQRKLMHFYEELSVQFKKVARYMKYGNKMLFVGDLERHLKDLDHTKGFLLNQVSKMRLRDSEAPGNGQDVRKNAENELYKGLQTIRQSSIEIREILSILKPLLSDKKLEARFRLLEDRAFQSSSQSGQDKLSLQENWFNDLSSLDGLDVRCGSLNEPRLSPLSLFKPREYKPLLVETKKAKRFNAPLRGIHELCSWGAKEGLRRLRHIHEYFKRSYLVLELEKNESKLFRPGYCSISHGQCITGNFLAGVHMKRFQGNMDGPEQEWWAMFNSHHWGSQGSLDSLESFKSADSFSSYVGSRNISPSSYQTYDSQSVNVFESAPSSPDRGGIYLLNDQEYYPGMDIPYDTVQNLKGTEKMGDSPVSLYLENSRPVSQCIENIGCPKRSAYVSQSPEKKGTGYNVPKAVGEQSEMQGQSVSSSNLSFSSLTSPAEKLSSEKCNACSGEEFKSASVEEDTLRIRENMQGNVADVSEFSSSNADRVNNVVDRTTQRNLDGKLESEKRINSEACVNHLDSCKSSMVEDGTKSLSENSAPLSNVVHSKIQGSDTDTHSGTPSGSEPEHHQKRVGSKLSELLSSIDELRESFGVAHSQSETDVDPRDGKEPSSDVTGEVPQQEPNVGNSNVQSSPMTLSPKSSSNSLPPYKLQMTQSGSSGRLRLRDSNYPPSSSIGDEDGSRRVRSESDASSAFTELSVRDLFPHLVGSANSSKDLLGSGSCDACEPQDFNDDFVDLTTAATTGTWKPRNGLYSVGDWLNNLGPGRPGHCILEVLASYGHLQHVVFSLLSGRPVLVAGSGRFEAEVVKMINALAIFVPVARRRRHSVLEWTSKPLRIGDLTKLRLVGICRPERKTLDSFVTSAIKRACTIIDVERKVIIAPPYQGHLITQLMSKRKVLKTDVQFLAYLEWWLMDIFAKVFIFFHSFCLGSAGSILYSHNPRDQRDAYGQTVSGIMTRLEVKDSDCEIVEYLTEVAKISRLEPHVWHGSDPGERINFSFFFSFLLLFLLFLSFFLPLLFLLFSHFTFSSFFLYLLFLRISPPFIG</sequence>
<keyword evidence="2" id="KW-0963">Cytoplasm</keyword>
<dbReference type="Pfam" id="PF11704">
    <property type="entry name" value="Folliculin"/>
    <property type="match status" value="1"/>
</dbReference>
<keyword evidence="7" id="KW-0812">Transmembrane</keyword>
<feature type="transmembrane region" description="Helical" evidence="7">
    <location>
        <begin position="1151"/>
        <end position="1169"/>
    </location>
</feature>
<feature type="region of interest" description="Disordered" evidence="6">
    <location>
        <begin position="748"/>
        <end position="846"/>
    </location>
</feature>
<accession>A0ABM1A3L8</accession>
<evidence type="ECO:0000256" key="2">
    <source>
        <dbReference type="ARBA" id="ARBA00022490"/>
    </source>
</evidence>
<feature type="compositionally biased region" description="Polar residues" evidence="6">
    <location>
        <begin position="776"/>
        <end position="786"/>
    </location>
</feature>
<organism evidence="9 10">
    <name type="scientific">Aplysia californica</name>
    <name type="common">California sea hare</name>
    <dbReference type="NCBI Taxonomy" id="6500"/>
    <lineage>
        <taxon>Eukaryota</taxon>
        <taxon>Metazoa</taxon>
        <taxon>Spiralia</taxon>
        <taxon>Lophotrochozoa</taxon>
        <taxon>Mollusca</taxon>
        <taxon>Gastropoda</taxon>
        <taxon>Heterobranchia</taxon>
        <taxon>Euthyneura</taxon>
        <taxon>Tectipleura</taxon>
        <taxon>Aplysiida</taxon>
        <taxon>Aplysioidea</taxon>
        <taxon>Aplysiidae</taxon>
        <taxon>Aplysia</taxon>
    </lineage>
</organism>
<dbReference type="Proteomes" id="UP000694888">
    <property type="component" value="Unplaced"/>
</dbReference>
<gene>
    <name evidence="10 11 12" type="primary">LOC101851204</name>
</gene>
<evidence type="ECO:0000256" key="4">
    <source>
        <dbReference type="ARBA" id="ARBA00023006"/>
    </source>
</evidence>
<keyword evidence="7" id="KW-1133">Transmembrane helix</keyword>
<evidence type="ECO:0000256" key="7">
    <source>
        <dbReference type="SAM" id="Phobius"/>
    </source>
</evidence>
<proteinExistence type="inferred from homology"/>
<keyword evidence="7" id="KW-0472">Membrane</keyword>
<feature type="compositionally biased region" description="Basic and acidic residues" evidence="6">
    <location>
        <begin position="834"/>
        <end position="843"/>
    </location>
</feature>
<comment type="similarity">
    <text evidence="5">Belongs to the SMCR8 family.</text>
</comment>
<feature type="compositionally biased region" description="Basic and acidic residues" evidence="6">
    <location>
        <begin position="757"/>
        <end position="766"/>
    </location>
</feature>
<feature type="domain" description="UDENN FLCN/SMCR8-type" evidence="8">
    <location>
        <begin position="61"/>
        <end position="1131"/>
    </location>
</feature>
<name>A0ABM1A3L8_APLCA</name>
<dbReference type="InterPro" id="IPR037521">
    <property type="entry name" value="FLCN/SMCR8_DENN"/>
</dbReference>
<dbReference type="RefSeq" id="XP_012940153.1">
    <property type="nucleotide sequence ID" value="XM_013084699.2"/>
</dbReference>
<protein>
    <submittedName>
        <fullName evidence="10 11">Guanine nucleotide exchange protein SMCR8 isoform X1</fullName>
    </submittedName>
</protein>
<evidence type="ECO:0000313" key="10">
    <source>
        <dbReference type="RefSeq" id="XP_012940153.1"/>
    </source>
</evidence>
<comment type="subcellular location">
    <subcellularLocation>
        <location evidence="1">Cytoplasm</location>
    </subcellularLocation>
</comment>
<evidence type="ECO:0000256" key="3">
    <source>
        <dbReference type="ARBA" id="ARBA00022658"/>
    </source>
</evidence>
<feature type="region of interest" description="Disordered" evidence="6">
    <location>
        <begin position="704"/>
        <end position="731"/>
    </location>
</feature>